<feature type="binding site" evidence="10">
    <location>
        <begin position="138"/>
        <end position="140"/>
    </location>
    <ligand>
        <name>2-[(2R,5Z)-2-carboxy-4-methylthiazol-5(2H)-ylidene]ethyl phosphate</name>
        <dbReference type="ChEBI" id="CHEBI:62899"/>
    </ligand>
</feature>
<keyword evidence="5 10" id="KW-0460">Magnesium</keyword>
<feature type="binding site" evidence="10">
    <location>
        <begin position="41"/>
        <end position="45"/>
    </location>
    <ligand>
        <name>4-amino-2-methyl-5-(diphosphooxymethyl)pyrimidine</name>
        <dbReference type="ChEBI" id="CHEBI:57841"/>
    </ligand>
</feature>
<keyword evidence="4 10" id="KW-0479">Metal-binding</keyword>
<dbReference type="PANTHER" id="PTHR20857">
    <property type="entry name" value="THIAMINE-PHOSPHATE PYROPHOSPHORYLASE"/>
    <property type="match status" value="1"/>
</dbReference>
<dbReference type="RefSeq" id="WP_013960820.1">
    <property type="nucleotide sequence ID" value="NC_015730.1"/>
</dbReference>
<dbReference type="GO" id="GO:0005737">
    <property type="term" value="C:cytoplasm"/>
    <property type="evidence" value="ECO:0007669"/>
    <property type="project" value="TreeGrafter"/>
</dbReference>
<evidence type="ECO:0000256" key="9">
    <source>
        <dbReference type="ARBA" id="ARBA00047883"/>
    </source>
</evidence>
<dbReference type="InterPro" id="IPR034291">
    <property type="entry name" value="TMP_synthase"/>
</dbReference>
<dbReference type="Proteomes" id="UP000001353">
    <property type="component" value="Chromosome"/>
</dbReference>
<evidence type="ECO:0000256" key="3">
    <source>
        <dbReference type="ARBA" id="ARBA00022679"/>
    </source>
</evidence>
<dbReference type="InterPro" id="IPR013785">
    <property type="entry name" value="Aldolase_TIM"/>
</dbReference>
<feature type="binding site" evidence="10">
    <location>
        <position position="93"/>
    </location>
    <ligand>
        <name>Mg(2+)</name>
        <dbReference type="ChEBI" id="CHEBI:18420"/>
    </ligand>
</feature>
<keyword evidence="15" id="KW-1185">Reference proteome</keyword>
<comment type="cofactor">
    <cofactor evidence="10">
        <name>Mg(2+)</name>
        <dbReference type="ChEBI" id="CHEBI:18420"/>
    </cofactor>
    <text evidence="10">Binds 1 Mg(2+) ion per subunit.</text>
</comment>
<feature type="binding site" evidence="10">
    <location>
        <position position="169"/>
    </location>
    <ligand>
        <name>2-[(2R,5Z)-2-carboxy-4-methylthiazol-5(2H)-ylidene]ethyl phosphate</name>
        <dbReference type="ChEBI" id="CHEBI:62899"/>
    </ligand>
</feature>
<dbReference type="AlphaFoldDB" id="F7Z9S1"/>
<dbReference type="EC" id="2.5.1.3" evidence="10"/>
<evidence type="ECO:0000256" key="1">
    <source>
        <dbReference type="ARBA" id="ARBA00003814"/>
    </source>
</evidence>
<evidence type="ECO:0000256" key="12">
    <source>
        <dbReference type="RuleBase" id="RU004253"/>
    </source>
</evidence>
<dbReference type="EMBL" id="CP002623">
    <property type="protein sequence ID" value="AEI92880.1"/>
    <property type="molecule type" value="Genomic_DNA"/>
</dbReference>
<feature type="domain" description="Thiamine phosphate synthase/TenI" evidence="13">
    <location>
        <begin position="11"/>
        <end position="192"/>
    </location>
</feature>
<name>F7Z9S1_ROSLO</name>
<evidence type="ECO:0000256" key="5">
    <source>
        <dbReference type="ARBA" id="ARBA00022842"/>
    </source>
</evidence>
<keyword evidence="3 10" id="KW-0808">Transferase</keyword>
<comment type="pathway">
    <text evidence="2 10 12">Cofactor biosynthesis; thiamine diphosphate biosynthesis; thiamine phosphate from 4-amino-2-methyl-5-diphosphomethylpyrimidine and 4-methyl-5-(2-phosphoethyl)-thiazole: step 1/1.</text>
</comment>
<evidence type="ECO:0000256" key="6">
    <source>
        <dbReference type="ARBA" id="ARBA00022977"/>
    </source>
</evidence>
<organism evidence="14 15">
    <name type="scientific">Roseobacter litoralis (strain ATCC 49566 / DSM 6996 / JCM 21268 / NBRC 15278 / OCh 149)</name>
    <dbReference type="NCBI Taxonomy" id="391595"/>
    <lineage>
        <taxon>Bacteria</taxon>
        <taxon>Pseudomonadati</taxon>
        <taxon>Pseudomonadota</taxon>
        <taxon>Alphaproteobacteria</taxon>
        <taxon>Rhodobacterales</taxon>
        <taxon>Roseobacteraceae</taxon>
        <taxon>Roseobacter</taxon>
    </lineage>
</organism>
<evidence type="ECO:0000256" key="10">
    <source>
        <dbReference type="HAMAP-Rule" id="MF_00097"/>
    </source>
</evidence>
<dbReference type="CDD" id="cd00564">
    <property type="entry name" value="TMP_TenI"/>
    <property type="match status" value="1"/>
</dbReference>
<comment type="catalytic activity">
    <reaction evidence="7 10 11">
        <text>4-methyl-5-(2-phosphooxyethyl)-thiazole + 4-amino-2-methyl-5-(diphosphooxymethyl)pyrimidine + H(+) = thiamine phosphate + diphosphate</text>
        <dbReference type="Rhea" id="RHEA:22328"/>
        <dbReference type="ChEBI" id="CHEBI:15378"/>
        <dbReference type="ChEBI" id="CHEBI:33019"/>
        <dbReference type="ChEBI" id="CHEBI:37575"/>
        <dbReference type="ChEBI" id="CHEBI:57841"/>
        <dbReference type="ChEBI" id="CHEBI:58296"/>
        <dbReference type="EC" id="2.5.1.3"/>
    </reaction>
</comment>
<dbReference type="NCBIfam" id="TIGR00693">
    <property type="entry name" value="thiE"/>
    <property type="match status" value="1"/>
</dbReference>
<dbReference type="KEGG" id="rli:RLO149_c008550"/>
<dbReference type="GO" id="GO:0009229">
    <property type="term" value="P:thiamine diphosphate biosynthetic process"/>
    <property type="evidence" value="ECO:0007669"/>
    <property type="project" value="UniProtKB-UniRule"/>
</dbReference>
<evidence type="ECO:0000256" key="11">
    <source>
        <dbReference type="RuleBase" id="RU003826"/>
    </source>
</evidence>
<protein>
    <recommendedName>
        <fullName evidence="10">Thiamine-phosphate synthase</fullName>
        <shortName evidence="10">TP synthase</shortName>
        <shortName evidence="10">TPS</shortName>
        <ecNumber evidence="10">2.5.1.3</ecNumber>
    </recommendedName>
    <alternativeName>
        <fullName evidence="10">Thiamine-phosphate pyrophosphorylase</fullName>
        <shortName evidence="10">TMP pyrophosphorylase</shortName>
        <shortName evidence="10">TMP-PPase</shortName>
    </alternativeName>
</protein>
<comment type="function">
    <text evidence="1 10">Condenses 4-methyl-5-(beta-hydroxyethyl)thiazole monophosphate (THZ-P) and 2-methyl-4-amino-5-hydroxymethyl pyrimidine pyrophosphate (HMP-PP) to form thiamine monophosphate (TMP).</text>
</comment>
<comment type="catalytic activity">
    <reaction evidence="9 10 11">
        <text>2-[(2R,5Z)-2-carboxy-4-methylthiazol-5(2H)-ylidene]ethyl phosphate + 4-amino-2-methyl-5-(diphosphooxymethyl)pyrimidine + 2 H(+) = thiamine phosphate + CO2 + diphosphate</text>
        <dbReference type="Rhea" id="RHEA:47844"/>
        <dbReference type="ChEBI" id="CHEBI:15378"/>
        <dbReference type="ChEBI" id="CHEBI:16526"/>
        <dbReference type="ChEBI" id="CHEBI:33019"/>
        <dbReference type="ChEBI" id="CHEBI:37575"/>
        <dbReference type="ChEBI" id="CHEBI:57841"/>
        <dbReference type="ChEBI" id="CHEBI:62899"/>
        <dbReference type="EC" id="2.5.1.3"/>
    </reaction>
</comment>
<accession>F7Z9S1</accession>
<gene>
    <name evidence="14" type="primary">thiE1</name>
    <name evidence="10" type="synonym">thiE</name>
    <name evidence="14" type="ordered locus">RLO149_c008550</name>
</gene>
<evidence type="ECO:0000259" key="13">
    <source>
        <dbReference type="Pfam" id="PF02581"/>
    </source>
</evidence>
<comment type="similarity">
    <text evidence="10 11">Belongs to the thiamine-phosphate synthase family.</text>
</comment>
<dbReference type="GO" id="GO:0000287">
    <property type="term" value="F:magnesium ion binding"/>
    <property type="evidence" value="ECO:0007669"/>
    <property type="project" value="UniProtKB-UniRule"/>
</dbReference>
<dbReference type="InterPro" id="IPR036206">
    <property type="entry name" value="ThiamineP_synth_sf"/>
</dbReference>
<sequence>MTGQLKDHLRLYLVTDPQLCAQTGIVETVRRAVAGGVTMVQLRAKHATTAQRIDLAMALKAALQGTGVPLVINDDVTAAVAADADGAHIGQGDIAPDKARAMLGPDRILGLSCETPQTVRDADPAYVDYLGLGPVFGTDTKTDHAQPTGFDGLADLIALSSLPNVAIGGLKPDHIDGVLASGADGMAVVSAICGQADPKAAARAFHSFKPEHKT</sequence>
<feature type="binding site" evidence="10">
    <location>
        <position position="73"/>
    </location>
    <ligand>
        <name>4-amino-2-methyl-5-(diphosphooxymethyl)pyrimidine</name>
        <dbReference type="ChEBI" id="CHEBI:57841"/>
    </ligand>
</feature>
<evidence type="ECO:0000256" key="8">
    <source>
        <dbReference type="ARBA" id="ARBA00047851"/>
    </source>
</evidence>
<feature type="binding site" evidence="10">
    <location>
        <begin position="189"/>
        <end position="190"/>
    </location>
    <ligand>
        <name>2-[(2R,5Z)-2-carboxy-4-methylthiazol-5(2H)-ylidene]ethyl phosphate</name>
        <dbReference type="ChEBI" id="CHEBI:62899"/>
    </ligand>
</feature>
<evidence type="ECO:0000256" key="4">
    <source>
        <dbReference type="ARBA" id="ARBA00022723"/>
    </source>
</evidence>
<evidence type="ECO:0000313" key="15">
    <source>
        <dbReference type="Proteomes" id="UP000001353"/>
    </source>
</evidence>
<dbReference type="OrthoDB" id="9810880at2"/>
<reference evidence="14 15" key="1">
    <citation type="journal article" date="2011" name="BMC Genomics">
        <title>Comparative genome analysis and genome-guided physiological analysis of Roseobacter litoralis.</title>
        <authorList>
            <person name="Kalhoefer D."/>
            <person name="Thole S."/>
            <person name="Voget S."/>
            <person name="Lehmann R."/>
            <person name="Liesegang H."/>
            <person name="Wollher A."/>
            <person name="Daniel R."/>
            <person name="Simon M."/>
            <person name="Brinkhoff T."/>
        </authorList>
    </citation>
    <scope>NUCLEOTIDE SEQUENCE [LARGE SCALE GENOMIC DNA]</scope>
    <source>
        <strain evidence="15">ATCC 49566 / DSM 6996 / JCM 21268 / NBRC 15278 / OCh 149</strain>
    </source>
</reference>
<dbReference type="SUPFAM" id="SSF51391">
    <property type="entry name" value="Thiamin phosphate synthase"/>
    <property type="match status" value="1"/>
</dbReference>
<evidence type="ECO:0000256" key="7">
    <source>
        <dbReference type="ARBA" id="ARBA00047334"/>
    </source>
</evidence>
<feature type="binding site" evidence="10">
    <location>
        <position position="141"/>
    </location>
    <ligand>
        <name>4-amino-2-methyl-5-(diphosphooxymethyl)pyrimidine</name>
        <dbReference type="ChEBI" id="CHEBI:57841"/>
    </ligand>
</feature>
<dbReference type="Pfam" id="PF02581">
    <property type="entry name" value="TMP-TENI"/>
    <property type="match status" value="1"/>
</dbReference>
<keyword evidence="6 10" id="KW-0784">Thiamine biosynthesis</keyword>
<dbReference type="UniPathway" id="UPA00060">
    <property type="reaction ID" value="UER00141"/>
</dbReference>
<feature type="binding site" evidence="10">
    <location>
        <position position="74"/>
    </location>
    <ligand>
        <name>Mg(2+)</name>
        <dbReference type="ChEBI" id="CHEBI:18420"/>
    </ligand>
</feature>
<evidence type="ECO:0000256" key="2">
    <source>
        <dbReference type="ARBA" id="ARBA00005165"/>
    </source>
</evidence>
<dbReference type="PANTHER" id="PTHR20857:SF15">
    <property type="entry name" value="THIAMINE-PHOSPHATE SYNTHASE"/>
    <property type="match status" value="1"/>
</dbReference>
<dbReference type="InterPro" id="IPR022998">
    <property type="entry name" value="ThiamineP_synth_TenI"/>
</dbReference>
<dbReference type="GO" id="GO:0009228">
    <property type="term" value="P:thiamine biosynthetic process"/>
    <property type="evidence" value="ECO:0007669"/>
    <property type="project" value="UniProtKB-KW"/>
</dbReference>
<feature type="binding site" evidence="10">
    <location>
        <position position="112"/>
    </location>
    <ligand>
        <name>4-amino-2-methyl-5-(diphosphooxymethyl)pyrimidine</name>
        <dbReference type="ChEBI" id="CHEBI:57841"/>
    </ligand>
</feature>
<dbReference type="eggNOG" id="COG0352">
    <property type="taxonomic scope" value="Bacteria"/>
</dbReference>
<dbReference type="HOGENOM" id="CLU_018272_3_2_5"/>
<proteinExistence type="inferred from homology"/>
<dbReference type="HAMAP" id="MF_00097">
    <property type="entry name" value="TMP_synthase"/>
    <property type="match status" value="1"/>
</dbReference>
<evidence type="ECO:0000313" key="14">
    <source>
        <dbReference type="EMBL" id="AEI92880.1"/>
    </source>
</evidence>
<dbReference type="STRING" id="391595.RLO149_c008550"/>
<comment type="catalytic activity">
    <reaction evidence="8 10 11">
        <text>2-(2-carboxy-4-methylthiazol-5-yl)ethyl phosphate + 4-amino-2-methyl-5-(diphosphooxymethyl)pyrimidine + 2 H(+) = thiamine phosphate + CO2 + diphosphate</text>
        <dbReference type="Rhea" id="RHEA:47848"/>
        <dbReference type="ChEBI" id="CHEBI:15378"/>
        <dbReference type="ChEBI" id="CHEBI:16526"/>
        <dbReference type="ChEBI" id="CHEBI:33019"/>
        <dbReference type="ChEBI" id="CHEBI:37575"/>
        <dbReference type="ChEBI" id="CHEBI:57841"/>
        <dbReference type="ChEBI" id="CHEBI:62890"/>
        <dbReference type="EC" id="2.5.1.3"/>
    </reaction>
</comment>
<dbReference type="Gene3D" id="3.20.20.70">
    <property type="entry name" value="Aldolase class I"/>
    <property type="match status" value="1"/>
</dbReference>
<dbReference type="FunFam" id="3.20.20.70:FF:000096">
    <property type="entry name" value="Thiamine-phosphate synthase"/>
    <property type="match status" value="1"/>
</dbReference>
<dbReference type="GO" id="GO:0004789">
    <property type="term" value="F:thiamine-phosphate diphosphorylase activity"/>
    <property type="evidence" value="ECO:0007669"/>
    <property type="project" value="UniProtKB-UniRule"/>
</dbReference>